<organism evidence="1 2">
    <name type="scientific">Thelephora terrestris</name>
    <dbReference type="NCBI Taxonomy" id="56493"/>
    <lineage>
        <taxon>Eukaryota</taxon>
        <taxon>Fungi</taxon>
        <taxon>Dikarya</taxon>
        <taxon>Basidiomycota</taxon>
        <taxon>Agaricomycotina</taxon>
        <taxon>Agaricomycetes</taxon>
        <taxon>Thelephorales</taxon>
        <taxon>Thelephoraceae</taxon>
        <taxon>Thelephora</taxon>
    </lineage>
</organism>
<name>A0A9P6H4I2_9AGAM</name>
<dbReference type="Gene3D" id="3.80.10.10">
    <property type="entry name" value="Ribonuclease Inhibitor"/>
    <property type="match status" value="1"/>
</dbReference>
<evidence type="ECO:0000313" key="1">
    <source>
        <dbReference type="EMBL" id="KAF9778992.1"/>
    </source>
</evidence>
<dbReference type="InterPro" id="IPR032675">
    <property type="entry name" value="LRR_dom_sf"/>
</dbReference>
<dbReference type="SUPFAM" id="SSF52047">
    <property type="entry name" value="RNI-like"/>
    <property type="match status" value="1"/>
</dbReference>
<reference evidence="1" key="2">
    <citation type="submission" date="2020-11" db="EMBL/GenBank/DDBJ databases">
        <authorList>
            <consortium name="DOE Joint Genome Institute"/>
            <person name="Kuo A."/>
            <person name="Miyauchi S."/>
            <person name="Kiss E."/>
            <person name="Drula E."/>
            <person name="Kohler A."/>
            <person name="Sanchez-Garcia M."/>
            <person name="Andreopoulos B."/>
            <person name="Barry K.W."/>
            <person name="Bonito G."/>
            <person name="Buee M."/>
            <person name="Carver A."/>
            <person name="Chen C."/>
            <person name="Cichocki N."/>
            <person name="Clum A."/>
            <person name="Culley D."/>
            <person name="Crous P.W."/>
            <person name="Fauchery L."/>
            <person name="Girlanda M."/>
            <person name="Hayes R."/>
            <person name="Keri Z."/>
            <person name="Labutti K."/>
            <person name="Lipzen A."/>
            <person name="Lombard V."/>
            <person name="Magnuson J."/>
            <person name="Maillard F."/>
            <person name="Morin E."/>
            <person name="Murat C."/>
            <person name="Nolan M."/>
            <person name="Ohm R."/>
            <person name="Pangilinan J."/>
            <person name="Pereira M."/>
            <person name="Perotto S."/>
            <person name="Peter M."/>
            <person name="Riley R."/>
            <person name="Sitrit Y."/>
            <person name="Stielow B."/>
            <person name="Szollosi G."/>
            <person name="Zifcakova L."/>
            <person name="Stursova M."/>
            <person name="Spatafora J.W."/>
            <person name="Tedersoo L."/>
            <person name="Vaario L.-M."/>
            <person name="Yamada A."/>
            <person name="Yan M."/>
            <person name="Wang P."/>
            <person name="Xu J."/>
            <person name="Bruns T."/>
            <person name="Baldrian P."/>
            <person name="Vilgalys R."/>
            <person name="Henrissat B."/>
            <person name="Grigoriev I.V."/>
            <person name="Hibbett D."/>
            <person name="Nagy L.G."/>
            <person name="Martin F.M."/>
        </authorList>
    </citation>
    <scope>NUCLEOTIDE SEQUENCE</scope>
    <source>
        <strain evidence="1">UH-Tt-Lm1</strain>
    </source>
</reference>
<keyword evidence="2" id="KW-1185">Reference proteome</keyword>
<proteinExistence type="predicted"/>
<dbReference type="EMBL" id="WIUZ02000021">
    <property type="protein sequence ID" value="KAF9778992.1"/>
    <property type="molecule type" value="Genomic_DNA"/>
</dbReference>
<reference evidence="1" key="1">
    <citation type="journal article" date="2020" name="Nat. Commun.">
        <title>Large-scale genome sequencing of mycorrhizal fungi provides insights into the early evolution of symbiotic traits.</title>
        <authorList>
            <person name="Miyauchi S."/>
            <person name="Kiss E."/>
            <person name="Kuo A."/>
            <person name="Drula E."/>
            <person name="Kohler A."/>
            <person name="Sanchez-Garcia M."/>
            <person name="Morin E."/>
            <person name="Andreopoulos B."/>
            <person name="Barry K.W."/>
            <person name="Bonito G."/>
            <person name="Buee M."/>
            <person name="Carver A."/>
            <person name="Chen C."/>
            <person name="Cichocki N."/>
            <person name="Clum A."/>
            <person name="Culley D."/>
            <person name="Crous P.W."/>
            <person name="Fauchery L."/>
            <person name="Girlanda M."/>
            <person name="Hayes R.D."/>
            <person name="Keri Z."/>
            <person name="LaButti K."/>
            <person name="Lipzen A."/>
            <person name="Lombard V."/>
            <person name="Magnuson J."/>
            <person name="Maillard F."/>
            <person name="Murat C."/>
            <person name="Nolan M."/>
            <person name="Ohm R.A."/>
            <person name="Pangilinan J."/>
            <person name="Pereira M.F."/>
            <person name="Perotto S."/>
            <person name="Peter M."/>
            <person name="Pfister S."/>
            <person name="Riley R."/>
            <person name="Sitrit Y."/>
            <person name="Stielow J.B."/>
            <person name="Szollosi G."/>
            <person name="Zifcakova L."/>
            <person name="Stursova M."/>
            <person name="Spatafora J.W."/>
            <person name="Tedersoo L."/>
            <person name="Vaario L.M."/>
            <person name="Yamada A."/>
            <person name="Yan M."/>
            <person name="Wang P."/>
            <person name="Xu J."/>
            <person name="Bruns T."/>
            <person name="Baldrian P."/>
            <person name="Vilgalys R."/>
            <person name="Dunand C."/>
            <person name="Henrissat B."/>
            <person name="Grigoriev I.V."/>
            <person name="Hibbett D."/>
            <person name="Nagy L.G."/>
            <person name="Martin F.M."/>
        </authorList>
    </citation>
    <scope>NUCLEOTIDE SEQUENCE</scope>
    <source>
        <strain evidence="1">UH-Tt-Lm1</strain>
    </source>
</reference>
<dbReference type="AlphaFoldDB" id="A0A9P6H4I2"/>
<dbReference type="OrthoDB" id="10351855at2759"/>
<sequence>MHTPRSHHLVPGSRASTMRTIPWHDIAVEVISRIDPSDTTTLLACTLTHRSWTLPAQRRLYRTLRIRNGEAMRRWYEFEAKDRFALYVRHLIYCGDKAIPLRPRDFLDIYGSQFSCFGKVDTLEIRYLELERFDLNLFRLAFGHLVNTLKALHISDVAMTLKKLLELLSLFPRLQCLGLSRFTIGHEPSQAISKRPAFRGTLNLSGPANEYGLRFIIDLTRNLPNFPSVRLRLNLSDRATRRLLEIPAIAKNVTTMLLGYQDGAPGCLDLSRCHNLRMLSIRAQGRHGRLSNDVSAQEFFWLLGTITSRELEFIIVEASRGLSLIRPSAWGQFFKAFAALQASCRKLSIFVGPYERFMAENFVKGEILVHFLGFERELDT</sequence>
<evidence type="ECO:0000313" key="2">
    <source>
        <dbReference type="Proteomes" id="UP000736335"/>
    </source>
</evidence>
<gene>
    <name evidence="1" type="ORF">BJ322DRAFT_1173159</name>
</gene>
<protein>
    <submittedName>
        <fullName evidence="1">Uncharacterized protein</fullName>
    </submittedName>
</protein>
<accession>A0A9P6H4I2</accession>
<comment type="caution">
    <text evidence="1">The sequence shown here is derived from an EMBL/GenBank/DDBJ whole genome shotgun (WGS) entry which is preliminary data.</text>
</comment>
<dbReference type="Proteomes" id="UP000736335">
    <property type="component" value="Unassembled WGS sequence"/>
</dbReference>